<reference evidence="1" key="1">
    <citation type="submission" date="2023-11" db="EMBL/GenBank/DDBJ databases">
        <title>Gracilibacillus pellucida a moderately halophilic bacterium isolated from saline soil in Xinjiang province.</title>
        <authorList>
            <person name="Zhang Z."/>
            <person name="Tan F."/>
            <person name="Wang Y."/>
            <person name="Xia M."/>
        </authorList>
    </citation>
    <scope>NUCLEOTIDE SEQUENCE</scope>
    <source>
        <strain evidence="1">S3-1-1</strain>
    </source>
</reference>
<keyword evidence="2" id="KW-1185">Reference proteome</keyword>
<proteinExistence type="predicted"/>
<name>A0ACC6M6X2_9BACI</name>
<gene>
    <name evidence="1" type="ORF">SH601_12155</name>
</gene>
<accession>A0ACC6M6X2</accession>
<comment type="caution">
    <text evidence="1">The sequence shown here is derived from an EMBL/GenBank/DDBJ whole genome shotgun (WGS) entry which is preliminary data.</text>
</comment>
<evidence type="ECO:0000313" key="2">
    <source>
        <dbReference type="Proteomes" id="UP001277972"/>
    </source>
</evidence>
<dbReference type="EMBL" id="JAWZSR010000007">
    <property type="protein sequence ID" value="MDX8046735.1"/>
    <property type="molecule type" value="Genomic_DNA"/>
</dbReference>
<evidence type="ECO:0000313" key="1">
    <source>
        <dbReference type="EMBL" id="MDX8046735.1"/>
    </source>
</evidence>
<sequence>MRKSIANRILLILILLAFLFTLNTALSAITNSQVKLSADLMSNSFVNLERERVSLAEEMGQIDKTIQAFLMNSSKDEEAMTDTLLTSLEKANSNKNEIASITKTFSENAMDNTLRDGYVRYEEDLATYLEQVSSIADYMANNDLSSAANSYQNLISIAEDMADTKSEFLTILDNSISHEKNLINSRINRSTIIIWGMAIIFIISAAVAFWISKRTIINPLKTANNSLQSIIEKLENNEGDLTVRIKNNSVDEVGQITKGINRFLETLQQAMISIKSGSRKVYASTENISNNISHSKDATANISGALNELSASMEEISATIQNMEDGAQHVLFAADSMTNEVNEKSDYVENIAKQAEEVRTKSNQSKEQTEHILKEIKKAMDISIENSRSVEQINGLTTNILDISAQTDLLSLNASIEAARAGEAGKGFAVVADEVRKLAESTQETASDIQHINTLVTKSVDELVENANKINAYITEKVLTDYQEFVEIANNYKKNMDWVNDMLSRFSTKSTELRGISDTMATGIQEITVAVEENVNTVIESSENTTSLLNSVTTITQEANHNKEIVNSLNEQVNKFKKVEEENNQE</sequence>
<organism evidence="1 2">
    <name type="scientific">Gracilibacillus pellucidus</name>
    <dbReference type="NCBI Taxonomy" id="3095368"/>
    <lineage>
        <taxon>Bacteria</taxon>
        <taxon>Bacillati</taxon>
        <taxon>Bacillota</taxon>
        <taxon>Bacilli</taxon>
        <taxon>Bacillales</taxon>
        <taxon>Bacillaceae</taxon>
        <taxon>Gracilibacillus</taxon>
    </lineage>
</organism>
<dbReference type="Proteomes" id="UP001277972">
    <property type="component" value="Unassembled WGS sequence"/>
</dbReference>
<protein>
    <submittedName>
        <fullName evidence="1">Methyl-accepting chemotaxis protein</fullName>
    </submittedName>
</protein>